<feature type="domain" description="Saccharopine dehydrogenase NADP binding" evidence="1">
    <location>
        <begin position="4"/>
        <end position="133"/>
    </location>
</feature>
<dbReference type="RefSeq" id="WP_148067653.1">
    <property type="nucleotide sequence ID" value="NZ_VRZA01000002.1"/>
</dbReference>
<dbReference type="Pfam" id="PF03435">
    <property type="entry name" value="Sacchrp_dh_NADP"/>
    <property type="match status" value="1"/>
</dbReference>
<dbReference type="EMBL" id="VRZA01000002">
    <property type="protein sequence ID" value="TXS95703.1"/>
    <property type="molecule type" value="Genomic_DNA"/>
</dbReference>
<dbReference type="AlphaFoldDB" id="A0A5C9A487"/>
<evidence type="ECO:0000313" key="4">
    <source>
        <dbReference type="Proteomes" id="UP000321039"/>
    </source>
</evidence>
<name>A0A5C9A487_9GAMM</name>
<evidence type="ECO:0000259" key="1">
    <source>
        <dbReference type="Pfam" id="PF03435"/>
    </source>
</evidence>
<gene>
    <name evidence="3" type="ORF">FV139_07485</name>
</gene>
<protein>
    <submittedName>
        <fullName evidence="3">Saccharopine dehydrogenase family protein</fullName>
    </submittedName>
</protein>
<feature type="domain" description="Saccharopine dehydrogenase-like C-terminal" evidence="2">
    <location>
        <begin position="137"/>
        <end position="384"/>
    </location>
</feature>
<accession>A0A5C9A487</accession>
<dbReference type="Gene3D" id="3.30.360.10">
    <property type="entry name" value="Dihydrodipicolinate Reductase, domain 2"/>
    <property type="match status" value="1"/>
</dbReference>
<dbReference type="Gene3D" id="3.40.50.720">
    <property type="entry name" value="NAD(P)-binding Rossmann-like Domain"/>
    <property type="match status" value="1"/>
</dbReference>
<dbReference type="InterPro" id="IPR032095">
    <property type="entry name" value="Sacchrp_dh-like_C"/>
</dbReference>
<proteinExistence type="predicted"/>
<keyword evidence="4" id="KW-1185">Reference proteome</keyword>
<organism evidence="3 4">
    <name type="scientific">Parahaliea maris</name>
    <dbReference type="NCBI Taxonomy" id="2716870"/>
    <lineage>
        <taxon>Bacteria</taxon>
        <taxon>Pseudomonadati</taxon>
        <taxon>Pseudomonadota</taxon>
        <taxon>Gammaproteobacteria</taxon>
        <taxon>Cellvibrionales</taxon>
        <taxon>Halieaceae</taxon>
        <taxon>Parahaliea</taxon>
    </lineage>
</organism>
<dbReference type="SUPFAM" id="SSF51735">
    <property type="entry name" value="NAD(P)-binding Rossmann-fold domains"/>
    <property type="match status" value="1"/>
</dbReference>
<dbReference type="Pfam" id="PF16653">
    <property type="entry name" value="Sacchrp_dh_C"/>
    <property type="match status" value="1"/>
</dbReference>
<reference evidence="3 4" key="1">
    <citation type="submission" date="2019-08" db="EMBL/GenBank/DDBJ databases">
        <title>Parahaliea maris sp. nov., isolated from the surface seawater.</title>
        <authorList>
            <person name="Liu Y."/>
        </authorList>
    </citation>
    <scope>NUCLEOTIDE SEQUENCE [LARGE SCALE GENOMIC DNA]</scope>
    <source>
        <strain evidence="3 4">HSLHS9</strain>
    </source>
</reference>
<comment type="caution">
    <text evidence="3">The sequence shown here is derived from an EMBL/GenBank/DDBJ whole genome shotgun (WGS) entry which is preliminary data.</text>
</comment>
<dbReference type="Proteomes" id="UP000321039">
    <property type="component" value="Unassembled WGS sequence"/>
</dbReference>
<dbReference type="PANTHER" id="PTHR43796">
    <property type="entry name" value="CARBOXYNORSPERMIDINE SYNTHASE"/>
    <property type="match status" value="1"/>
</dbReference>
<evidence type="ECO:0000313" key="3">
    <source>
        <dbReference type="EMBL" id="TXS95703.1"/>
    </source>
</evidence>
<evidence type="ECO:0000259" key="2">
    <source>
        <dbReference type="Pfam" id="PF16653"/>
    </source>
</evidence>
<dbReference type="InterPro" id="IPR036291">
    <property type="entry name" value="NAD(P)-bd_dom_sf"/>
</dbReference>
<dbReference type="PANTHER" id="PTHR43796:SF2">
    <property type="entry name" value="CARBOXYNORSPERMIDINE SYNTHASE"/>
    <property type="match status" value="1"/>
</dbReference>
<sequence>MSKVIIIGAGGVGGVVAHKCAQLPEVFTDILLASRTEAKCKAIAAQIDRPIRTAQVDADNVAELTALLEAERPELVINVALPYQDLSIMDACLNAGVNYLDTANYEPPDTAKFEYHWQWAYQDRFEQAGLTALLGSGFDPGATNMFTAYLAKHYFDEIEELDIIDVNGGDHGYPFATNFNPEINIREVSAECRHWEGGAFVTTPPMSKMARFECPDGVGSYNIYRMYHEELESLSKHFPSLRRAQFWMSFGDSYLKHLEVLGNVGMTGIEPVEYNGVEIVPIQFLAKLLPDPSTLGPRTKGKTCIGCIVRGKKDGAEKLMYLYNICDHEACYAEVQSQAISYTTGVPAMIGAKMILDGHWKRPGVWNMEQCDPDPFMNDMNLYGLPWQVVELDPSFRLDVQKGQDL</sequence>
<dbReference type="InterPro" id="IPR005097">
    <property type="entry name" value="Sacchrp_dh_NADP-bd"/>
</dbReference>